<comment type="subcellular location">
    <subcellularLocation>
        <location evidence="6">Cytoplasm</location>
    </subcellularLocation>
</comment>
<dbReference type="PANTHER" id="PTHR43033:SF5">
    <property type="entry name" value="TRNA(ILE)-LYSIDINE SYNTHETASE"/>
    <property type="match status" value="1"/>
</dbReference>
<dbReference type="GO" id="GO:0032267">
    <property type="term" value="F:tRNA(Ile)-lysidine synthase activity"/>
    <property type="evidence" value="ECO:0007669"/>
    <property type="project" value="UniProtKB-EC"/>
</dbReference>
<dbReference type="HAMAP" id="MF_01161">
    <property type="entry name" value="tRNA_Ile_lys_synt"/>
    <property type="match status" value="1"/>
</dbReference>
<comment type="function">
    <text evidence="6">Ligates lysine onto the cytidine present at position 34 of the AUA codon-specific tRNA(Ile) that contains the anticodon CAU, in an ATP-dependent manner. Cytidine is converted to lysidine, thus changing the amino acid specificity of the tRNA from methionine to isoleucine.</text>
</comment>
<protein>
    <recommendedName>
        <fullName evidence="6">tRNA(Ile)-lysidine synthase</fullName>
        <ecNumber evidence="6">6.3.4.19</ecNumber>
    </recommendedName>
    <alternativeName>
        <fullName evidence="6">tRNA(Ile)-2-lysyl-cytidine synthase</fullName>
    </alternativeName>
    <alternativeName>
        <fullName evidence="6">tRNA(Ile)-lysidine synthetase</fullName>
    </alternativeName>
</protein>
<keyword evidence="1 6" id="KW-0436">Ligase</keyword>
<dbReference type="GO" id="GO:0005524">
    <property type="term" value="F:ATP binding"/>
    <property type="evidence" value="ECO:0007669"/>
    <property type="project" value="UniProtKB-UniRule"/>
</dbReference>
<evidence type="ECO:0000259" key="7">
    <source>
        <dbReference type="Pfam" id="PF01171"/>
    </source>
</evidence>
<dbReference type="GO" id="GO:0005737">
    <property type="term" value="C:cytoplasm"/>
    <property type="evidence" value="ECO:0007669"/>
    <property type="project" value="UniProtKB-SubCell"/>
</dbReference>
<gene>
    <name evidence="6 8" type="primary">tilS</name>
    <name evidence="8" type="ORF">KUV31_01365</name>
</gene>
<organism evidence="8 9">
    <name type="scientific">Qipengyuania aquimaris</name>
    <dbReference type="NCBI Taxonomy" id="255984"/>
    <lineage>
        <taxon>Bacteria</taxon>
        <taxon>Pseudomonadati</taxon>
        <taxon>Pseudomonadota</taxon>
        <taxon>Alphaproteobacteria</taxon>
        <taxon>Sphingomonadales</taxon>
        <taxon>Erythrobacteraceae</taxon>
        <taxon>Qipengyuania</taxon>
    </lineage>
</organism>
<name>A0A9Q3XCP6_9SPHN</name>
<dbReference type="InterPro" id="IPR012094">
    <property type="entry name" value="tRNA_Ile_lys_synt"/>
</dbReference>
<sequence length="326" mass="35381">MSVDPELVDRFRTDLRALRGDDEGARLGIAFSGGPDSLALLLLAQAAMPDRVVAASVDHGLRPESADEVRHAADICRSLGVPHAILEVEVAEGNLQSEARLARYAALARWAQAEGVAAICTAHHADDQAETFLMRANRGSGLAGLSGVRGRNVIPETDIAVLRPLLGWRRSVLEEIAANSGFEPVRDPSNEDRAFDRVRMRKALVTSDFIDVEAVSRSARMLAEMQDAVAGLANEEWERAKEEDGAPARYRPLARMSTYRPAFLAEVMTHMGADFGIALSRSDAARIVADLIDGRPVNIAGIQARASTENDKPVWTFAPEKPRRTA</sequence>
<accession>A0A9Q3XCP6</accession>
<dbReference type="Pfam" id="PF01171">
    <property type="entry name" value="ATP_bind_3"/>
    <property type="match status" value="1"/>
</dbReference>
<dbReference type="Proteomes" id="UP000824927">
    <property type="component" value="Unassembled WGS sequence"/>
</dbReference>
<proteinExistence type="inferred from homology"/>
<dbReference type="AlphaFoldDB" id="A0A9Q3XCP6"/>
<evidence type="ECO:0000256" key="2">
    <source>
        <dbReference type="ARBA" id="ARBA00022694"/>
    </source>
</evidence>
<dbReference type="SUPFAM" id="SSF52402">
    <property type="entry name" value="Adenine nucleotide alpha hydrolases-like"/>
    <property type="match status" value="1"/>
</dbReference>
<dbReference type="InterPro" id="IPR014729">
    <property type="entry name" value="Rossmann-like_a/b/a_fold"/>
</dbReference>
<evidence type="ECO:0000256" key="6">
    <source>
        <dbReference type="HAMAP-Rule" id="MF_01161"/>
    </source>
</evidence>
<comment type="domain">
    <text evidence="6">The N-terminal region contains the highly conserved SGGXDS motif, predicted to be a P-loop motif involved in ATP binding.</text>
</comment>
<comment type="similarity">
    <text evidence="6">Belongs to the tRNA(Ile)-lysidine synthase family.</text>
</comment>
<comment type="caution">
    <text evidence="8">The sequence shown here is derived from an EMBL/GenBank/DDBJ whole genome shotgun (WGS) entry which is preliminary data.</text>
</comment>
<keyword evidence="2 6" id="KW-0819">tRNA processing</keyword>
<dbReference type="Gene3D" id="3.40.50.620">
    <property type="entry name" value="HUPs"/>
    <property type="match status" value="1"/>
</dbReference>
<keyword evidence="4 6" id="KW-0067">ATP-binding</keyword>
<dbReference type="InterPro" id="IPR011063">
    <property type="entry name" value="TilS/TtcA_N"/>
</dbReference>
<keyword evidence="3 6" id="KW-0547">Nucleotide-binding</keyword>
<evidence type="ECO:0000256" key="3">
    <source>
        <dbReference type="ARBA" id="ARBA00022741"/>
    </source>
</evidence>
<feature type="binding site" evidence="6">
    <location>
        <begin position="32"/>
        <end position="37"/>
    </location>
    <ligand>
        <name>ATP</name>
        <dbReference type="ChEBI" id="CHEBI:30616"/>
    </ligand>
</feature>
<feature type="domain" description="tRNA(Ile)-lysidine/2-thiocytidine synthase N-terminal" evidence="7">
    <location>
        <begin position="28"/>
        <end position="202"/>
    </location>
</feature>
<dbReference type="NCBIfam" id="TIGR02432">
    <property type="entry name" value="lysidine_TilS_N"/>
    <property type="match status" value="1"/>
</dbReference>
<dbReference type="InterPro" id="IPR012795">
    <property type="entry name" value="tRNA_Ile_lys_synt_N"/>
</dbReference>
<dbReference type="PANTHER" id="PTHR43033">
    <property type="entry name" value="TRNA(ILE)-LYSIDINE SYNTHASE-RELATED"/>
    <property type="match status" value="1"/>
</dbReference>
<evidence type="ECO:0000256" key="4">
    <source>
        <dbReference type="ARBA" id="ARBA00022840"/>
    </source>
</evidence>
<dbReference type="GO" id="GO:0006400">
    <property type="term" value="P:tRNA modification"/>
    <property type="evidence" value="ECO:0007669"/>
    <property type="project" value="UniProtKB-UniRule"/>
</dbReference>
<evidence type="ECO:0000256" key="1">
    <source>
        <dbReference type="ARBA" id="ARBA00022598"/>
    </source>
</evidence>
<dbReference type="EMBL" id="JAHVKP010000001">
    <property type="protein sequence ID" value="MBY6216986.1"/>
    <property type="molecule type" value="Genomic_DNA"/>
</dbReference>
<evidence type="ECO:0000313" key="8">
    <source>
        <dbReference type="EMBL" id="MBY6216986.1"/>
    </source>
</evidence>
<reference evidence="8" key="1">
    <citation type="submission" date="2021-06" db="EMBL/GenBank/DDBJ databases">
        <title>50 bacteria genomes isolated from Dapeng, Shenzhen, China.</title>
        <authorList>
            <person name="Zheng W."/>
            <person name="Yu S."/>
            <person name="Huang Y."/>
        </authorList>
    </citation>
    <scope>NUCLEOTIDE SEQUENCE</scope>
    <source>
        <strain evidence="8">DP4N28-2</strain>
    </source>
</reference>
<evidence type="ECO:0000256" key="5">
    <source>
        <dbReference type="ARBA" id="ARBA00048539"/>
    </source>
</evidence>
<dbReference type="CDD" id="cd01992">
    <property type="entry name" value="TilS_N"/>
    <property type="match status" value="1"/>
</dbReference>
<evidence type="ECO:0000313" key="9">
    <source>
        <dbReference type="Proteomes" id="UP000824927"/>
    </source>
</evidence>
<keyword evidence="6" id="KW-0963">Cytoplasm</keyword>
<dbReference type="RefSeq" id="WP_222404227.1">
    <property type="nucleotide sequence ID" value="NZ_JAHVKP010000001.1"/>
</dbReference>
<comment type="catalytic activity">
    <reaction evidence="5 6">
        <text>cytidine(34) in tRNA(Ile2) + L-lysine + ATP = lysidine(34) in tRNA(Ile2) + AMP + diphosphate + H(+)</text>
        <dbReference type="Rhea" id="RHEA:43744"/>
        <dbReference type="Rhea" id="RHEA-COMP:10625"/>
        <dbReference type="Rhea" id="RHEA-COMP:10670"/>
        <dbReference type="ChEBI" id="CHEBI:15378"/>
        <dbReference type="ChEBI" id="CHEBI:30616"/>
        <dbReference type="ChEBI" id="CHEBI:32551"/>
        <dbReference type="ChEBI" id="CHEBI:33019"/>
        <dbReference type="ChEBI" id="CHEBI:82748"/>
        <dbReference type="ChEBI" id="CHEBI:83665"/>
        <dbReference type="ChEBI" id="CHEBI:456215"/>
        <dbReference type="EC" id="6.3.4.19"/>
    </reaction>
</comment>
<dbReference type="EC" id="6.3.4.19" evidence="6"/>